<dbReference type="InterPro" id="IPR023286">
    <property type="entry name" value="ABATE_dom_sf"/>
</dbReference>
<protein>
    <submittedName>
        <fullName evidence="2">RNA-binding Zn ribbon-like protein</fullName>
    </submittedName>
</protein>
<dbReference type="Proteomes" id="UP000649753">
    <property type="component" value="Unassembled WGS sequence"/>
</dbReference>
<evidence type="ECO:0000313" key="3">
    <source>
        <dbReference type="Proteomes" id="UP000649753"/>
    </source>
</evidence>
<gene>
    <name evidence="2" type="ORF">H4W31_005503</name>
</gene>
<sequence length="174" mass="19119">MHLNPYGQDAVRLITELANDRPRSLPELVRRCAAAGLVIDMPVEEQDLAVALELVDRWCEVADTTDPAQRAALVNRLLAAASAYPRLTDHGGTGWHLHYRDDGVPLGSVLRALVGVGTALHLAGRGMDRLGRCAGSDCEIVYVDTSRGGRQRYCSPRCANRDAVRRHRATARRR</sequence>
<organism evidence="2 3">
    <name type="scientific">Plantactinospora soyae</name>
    <dbReference type="NCBI Taxonomy" id="1544732"/>
    <lineage>
        <taxon>Bacteria</taxon>
        <taxon>Bacillati</taxon>
        <taxon>Actinomycetota</taxon>
        <taxon>Actinomycetes</taxon>
        <taxon>Micromonosporales</taxon>
        <taxon>Micromonosporaceae</taxon>
        <taxon>Plantactinospora</taxon>
    </lineage>
</organism>
<dbReference type="Pfam" id="PF07336">
    <property type="entry name" value="ABATE"/>
    <property type="match status" value="1"/>
</dbReference>
<feature type="domain" description="Zinc finger CGNR" evidence="1">
    <location>
        <begin position="129"/>
        <end position="169"/>
    </location>
</feature>
<dbReference type="PANTHER" id="PTHR35525">
    <property type="entry name" value="BLL6575 PROTEIN"/>
    <property type="match status" value="1"/>
</dbReference>
<dbReference type="AlphaFoldDB" id="A0A927MEX5"/>
<proteinExistence type="predicted"/>
<dbReference type="EMBL" id="JADBEB010000001">
    <property type="protein sequence ID" value="MBE1489865.1"/>
    <property type="molecule type" value="Genomic_DNA"/>
</dbReference>
<dbReference type="InterPro" id="IPR010852">
    <property type="entry name" value="ABATE"/>
</dbReference>
<accession>A0A927MEX5</accession>
<dbReference type="RefSeq" id="WP_192769253.1">
    <property type="nucleotide sequence ID" value="NZ_JADBEB010000001.1"/>
</dbReference>
<dbReference type="Pfam" id="PF11706">
    <property type="entry name" value="zf-CGNR"/>
    <property type="match status" value="1"/>
</dbReference>
<comment type="caution">
    <text evidence="2">The sequence shown here is derived from an EMBL/GenBank/DDBJ whole genome shotgun (WGS) entry which is preliminary data.</text>
</comment>
<dbReference type="InterPro" id="IPR021005">
    <property type="entry name" value="Znf_CGNR"/>
</dbReference>
<dbReference type="SUPFAM" id="SSF160904">
    <property type="entry name" value="Jann2411-like"/>
    <property type="match status" value="1"/>
</dbReference>
<keyword evidence="3" id="KW-1185">Reference proteome</keyword>
<reference evidence="2" key="1">
    <citation type="submission" date="2020-10" db="EMBL/GenBank/DDBJ databases">
        <title>Sequencing the genomes of 1000 actinobacteria strains.</title>
        <authorList>
            <person name="Klenk H.-P."/>
        </authorList>
    </citation>
    <scope>NUCLEOTIDE SEQUENCE</scope>
    <source>
        <strain evidence="2">DSM 46832</strain>
    </source>
</reference>
<dbReference type="PANTHER" id="PTHR35525:SF3">
    <property type="entry name" value="BLL6575 PROTEIN"/>
    <property type="match status" value="1"/>
</dbReference>
<dbReference type="Gene3D" id="1.10.3300.10">
    <property type="entry name" value="Jann2411-like domain"/>
    <property type="match status" value="1"/>
</dbReference>
<evidence type="ECO:0000313" key="2">
    <source>
        <dbReference type="EMBL" id="MBE1489865.1"/>
    </source>
</evidence>
<evidence type="ECO:0000259" key="1">
    <source>
        <dbReference type="Pfam" id="PF11706"/>
    </source>
</evidence>
<name>A0A927MEX5_9ACTN</name>